<protein>
    <submittedName>
        <fullName evidence="3">Uncharacterized protein</fullName>
    </submittedName>
</protein>
<proteinExistence type="predicted"/>
<reference evidence="3" key="1">
    <citation type="submission" date="2022-11" db="UniProtKB">
        <authorList>
            <consortium name="WormBaseParasite"/>
        </authorList>
    </citation>
    <scope>IDENTIFICATION</scope>
</reference>
<feature type="compositionally biased region" description="Polar residues" evidence="1">
    <location>
        <begin position="1"/>
        <end position="11"/>
    </location>
</feature>
<dbReference type="AlphaFoldDB" id="A0A915DH56"/>
<name>A0A915DH56_9BILA</name>
<feature type="compositionally biased region" description="Polar residues" evidence="1">
    <location>
        <begin position="69"/>
        <end position="80"/>
    </location>
</feature>
<organism evidence="2 3">
    <name type="scientific">Ditylenchus dipsaci</name>
    <dbReference type="NCBI Taxonomy" id="166011"/>
    <lineage>
        <taxon>Eukaryota</taxon>
        <taxon>Metazoa</taxon>
        <taxon>Ecdysozoa</taxon>
        <taxon>Nematoda</taxon>
        <taxon>Chromadorea</taxon>
        <taxon>Rhabditida</taxon>
        <taxon>Tylenchina</taxon>
        <taxon>Tylenchomorpha</taxon>
        <taxon>Sphaerularioidea</taxon>
        <taxon>Anguinidae</taxon>
        <taxon>Anguininae</taxon>
        <taxon>Ditylenchus</taxon>
    </lineage>
</organism>
<evidence type="ECO:0000313" key="3">
    <source>
        <dbReference type="WBParaSite" id="jg19465"/>
    </source>
</evidence>
<evidence type="ECO:0000256" key="1">
    <source>
        <dbReference type="SAM" id="MobiDB-lite"/>
    </source>
</evidence>
<keyword evidence="2" id="KW-1185">Reference proteome</keyword>
<feature type="region of interest" description="Disordered" evidence="1">
    <location>
        <begin position="64"/>
        <end position="83"/>
    </location>
</feature>
<sequence>MSNSHYGSSCNSTISEETSTFEETEKGGASQLAIDLVLPLLSSENVVHSKGVSASHLLSRVQSKVGDIQRSNSTSNSLPRSKSLGVEVEMEWDPTMAHPVL</sequence>
<accession>A0A915DH56</accession>
<evidence type="ECO:0000313" key="2">
    <source>
        <dbReference type="Proteomes" id="UP000887574"/>
    </source>
</evidence>
<dbReference type="WBParaSite" id="jg19465">
    <property type="protein sequence ID" value="jg19465"/>
    <property type="gene ID" value="jg19465"/>
</dbReference>
<dbReference type="Proteomes" id="UP000887574">
    <property type="component" value="Unplaced"/>
</dbReference>
<feature type="region of interest" description="Disordered" evidence="1">
    <location>
        <begin position="1"/>
        <end position="26"/>
    </location>
</feature>